<dbReference type="EMBL" id="FXTJ01000017">
    <property type="protein sequence ID" value="SMO99487.1"/>
    <property type="molecule type" value="Genomic_DNA"/>
</dbReference>
<name>A0A521FTD3_9ACTN</name>
<protein>
    <submittedName>
        <fullName evidence="4">Stage II sporulation protein E (SpoIIE)</fullName>
    </submittedName>
</protein>
<dbReference type="Pfam" id="PF07228">
    <property type="entry name" value="SpoIIE"/>
    <property type="match status" value="1"/>
</dbReference>
<proteinExistence type="predicted"/>
<dbReference type="GO" id="GO:0016791">
    <property type="term" value="F:phosphatase activity"/>
    <property type="evidence" value="ECO:0007669"/>
    <property type="project" value="TreeGrafter"/>
</dbReference>
<feature type="compositionally biased region" description="Low complexity" evidence="2">
    <location>
        <begin position="280"/>
        <end position="294"/>
    </location>
</feature>
<keyword evidence="5" id="KW-1185">Reference proteome</keyword>
<evidence type="ECO:0000313" key="4">
    <source>
        <dbReference type="EMBL" id="SMO99487.1"/>
    </source>
</evidence>
<evidence type="ECO:0000259" key="3">
    <source>
        <dbReference type="SMART" id="SM00331"/>
    </source>
</evidence>
<dbReference type="SUPFAM" id="SSF81606">
    <property type="entry name" value="PP2C-like"/>
    <property type="match status" value="1"/>
</dbReference>
<dbReference type="InterPro" id="IPR036457">
    <property type="entry name" value="PPM-type-like_dom_sf"/>
</dbReference>
<evidence type="ECO:0000256" key="2">
    <source>
        <dbReference type="SAM" id="MobiDB-lite"/>
    </source>
</evidence>
<dbReference type="SMART" id="SM00331">
    <property type="entry name" value="PP2C_SIG"/>
    <property type="match status" value="1"/>
</dbReference>
<dbReference type="PANTHER" id="PTHR43156:SF2">
    <property type="entry name" value="STAGE II SPORULATION PROTEIN E"/>
    <property type="match status" value="1"/>
</dbReference>
<keyword evidence="1" id="KW-0378">Hydrolase</keyword>
<dbReference type="InterPro" id="IPR001932">
    <property type="entry name" value="PPM-type_phosphatase-like_dom"/>
</dbReference>
<reference evidence="4 5" key="1">
    <citation type="submission" date="2017-05" db="EMBL/GenBank/DDBJ databases">
        <authorList>
            <person name="Varghese N."/>
            <person name="Submissions S."/>
        </authorList>
    </citation>
    <scope>NUCLEOTIDE SEQUENCE [LARGE SCALE GENOMIC DNA]</scope>
    <source>
        <strain evidence="4 5">DSM 46834</strain>
    </source>
</reference>
<dbReference type="Gene3D" id="3.60.40.10">
    <property type="entry name" value="PPM-type phosphatase domain"/>
    <property type="match status" value="1"/>
</dbReference>
<dbReference type="InterPro" id="IPR052016">
    <property type="entry name" value="Bact_Sigma-Reg"/>
</dbReference>
<sequence>MADALQRSLLPSALPHPDRLAVTARYLPAVAGTQAGGDWFDVLELDGGRIAVAVGDVVGDGAPAAAVMGQLRSSLATLLLAGFSPARALELLDRFATQVAGARVSTAACVHLDPESGELTYSRAGHPPPLRLDEGTATYLEAGHGPALGVSPAGRRPETVTTLPTGATLLLYTDGLVERRGATLDDGLARLATVATSHRSAPLPALLDEVLADLVVGGADDDIAVVALRRLPEALHLDLPAQPQQLRRLRAVVQHWAEEAALAPPASRTCSWPSARRRPTPSSTPTATPTHPAA</sequence>
<dbReference type="PANTHER" id="PTHR43156">
    <property type="entry name" value="STAGE II SPORULATION PROTEIN E-RELATED"/>
    <property type="match status" value="1"/>
</dbReference>
<feature type="domain" description="PPM-type phosphatase" evidence="3">
    <location>
        <begin position="20"/>
        <end position="230"/>
    </location>
</feature>
<feature type="region of interest" description="Disordered" evidence="2">
    <location>
        <begin position="264"/>
        <end position="294"/>
    </location>
</feature>
<dbReference type="AlphaFoldDB" id="A0A521FTD3"/>
<dbReference type="Proteomes" id="UP000317484">
    <property type="component" value="Unassembled WGS sequence"/>
</dbReference>
<gene>
    <name evidence="4" type="ORF">SAMN06273567_1175</name>
</gene>
<accession>A0A521FTD3</accession>
<evidence type="ECO:0000256" key="1">
    <source>
        <dbReference type="ARBA" id="ARBA00022801"/>
    </source>
</evidence>
<organism evidence="4 5">
    <name type="scientific">Geodermatophilus aquaeductus</name>
    <dbReference type="NCBI Taxonomy" id="1564161"/>
    <lineage>
        <taxon>Bacteria</taxon>
        <taxon>Bacillati</taxon>
        <taxon>Actinomycetota</taxon>
        <taxon>Actinomycetes</taxon>
        <taxon>Geodermatophilales</taxon>
        <taxon>Geodermatophilaceae</taxon>
        <taxon>Geodermatophilus</taxon>
    </lineage>
</organism>
<evidence type="ECO:0000313" key="5">
    <source>
        <dbReference type="Proteomes" id="UP000317484"/>
    </source>
</evidence>